<dbReference type="EMBL" id="CAIT01000006">
    <property type="protein sequence ID" value="CCH52873.1"/>
    <property type="molecule type" value="Genomic_DNA"/>
</dbReference>
<comment type="caution">
    <text evidence="1">The sequence shown here is derived from an EMBL/GenBank/DDBJ whole genome shotgun (WGS) entry which is preliminary data.</text>
</comment>
<gene>
    <name evidence="1" type="ORF">BN8_01912</name>
</gene>
<proteinExistence type="predicted"/>
<reference evidence="1 2" key="1">
    <citation type="journal article" date="2012" name="J. Bacteriol.">
        <title>Genome Sequence of the Filamentous Bacterium Fibrisoma limi BUZ 3T.</title>
        <authorList>
            <person name="Filippini M."/>
            <person name="Qi W."/>
            <person name="Jaenicke S."/>
            <person name="Goesmann A."/>
            <person name="Smits T.H."/>
            <person name="Bagheri H.C."/>
        </authorList>
    </citation>
    <scope>NUCLEOTIDE SEQUENCE [LARGE SCALE GENOMIC DNA]</scope>
    <source>
        <strain evidence="2">BUZ 3T</strain>
    </source>
</reference>
<organism evidence="1 2">
    <name type="scientific">Fibrisoma limi BUZ 3</name>
    <dbReference type="NCBI Taxonomy" id="1185876"/>
    <lineage>
        <taxon>Bacteria</taxon>
        <taxon>Pseudomonadati</taxon>
        <taxon>Bacteroidota</taxon>
        <taxon>Cytophagia</taxon>
        <taxon>Cytophagales</taxon>
        <taxon>Spirosomataceae</taxon>
        <taxon>Fibrisoma</taxon>
    </lineage>
</organism>
<evidence type="ECO:0000313" key="1">
    <source>
        <dbReference type="EMBL" id="CCH52873.1"/>
    </source>
</evidence>
<keyword evidence="2" id="KW-1185">Reference proteome</keyword>
<dbReference type="AlphaFoldDB" id="I2GG48"/>
<protein>
    <submittedName>
        <fullName evidence="1">Uncharacterized protein</fullName>
    </submittedName>
</protein>
<name>I2GG48_9BACT</name>
<accession>I2GG48</accession>
<dbReference type="Proteomes" id="UP000009309">
    <property type="component" value="Unassembled WGS sequence"/>
</dbReference>
<evidence type="ECO:0000313" key="2">
    <source>
        <dbReference type="Proteomes" id="UP000009309"/>
    </source>
</evidence>
<sequence>MHLPLFTGWCWSSIQYHCRAVFKLTECSATDSSTVKYHFLEINASESVAGLATSMQNGHDQSTYGEPTGDQILINAWVTAVSEFYELHRQLMECLENPPQTTFSAGTFYIGQCSTDELRGCLEAMSSGIQQLVDSVQGESSEKGMELLAEHIQLLNDLTRQAQIKLALTKLPPS</sequence>